<evidence type="ECO:0000256" key="2">
    <source>
        <dbReference type="ARBA" id="ARBA00022801"/>
    </source>
</evidence>
<keyword evidence="2 4" id="KW-0378">Hydrolase</keyword>
<dbReference type="GO" id="GO:0016787">
    <property type="term" value="F:hydrolase activity"/>
    <property type="evidence" value="ECO:0007669"/>
    <property type="project" value="UniProtKB-KW"/>
</dbReference>
<dbReference type="PROSITE" id="PS01173">
    <property type="entry name" value="LIPASE_GDXG_HIS"/>
    <property type="match status" value="1"/>
</dbReference>
<proteinExistence type="inferred from homology"/>
<dbReference type="EMBL" id="JAAMAY010000024">
    <property type="protein sequence ID" value="NTC29348.1"/>
    <property type="molecule type" value="Genomic_DNA"/>
</dbReference>
<dbReference type="SUPFAM" id="SSF53474">
    <property type="entry name" value="alpha/beta-Hydrolases"/>
    <property type="match status" value="1"/>
</dbReference>
<organism evidence="4 5">
    <name type="scientific">Agrobacterium tumefaciens</name>
    <dbReference type="NCBI Taxonomy" id="358"/>
    <lineage>
        <taxon>Bacteria</taxon>
        <taxon>Pseudomonadati</taxon>
        <taxon>Pseudomonadota</taxon>
        <taxon>Alphaproteobacteria</taxon>
        <taxon>Hyphomicrobiales</taxon>
        <taxon>Rhizobiaceae</taxon>
        <taxon>Rhizobium/Agrobacterium group</taxon>
        <taxon>Agrobacterium</taxon>
        <taxon>Agrobacterium tumefaciens complex</taxon>
    </lineage>
</organism>
<dbReference type="InterPro" id="IPR050300">
    <property type="entry name" value="GDXG_lipolytic_enzyme"/>
</dbReference>
<evidence type="ECO:0000259" key="3">
    <source>
        <dbReference type="Pfam" id="PF07859"/>
    </source>
</evidence>
<evidence type="ECO:0000313" key="5">
    <source>
        <dbReference type="Proteomes" id="UP000702952"/>
    </source>
</evidence>
<dbReference type="AlphaFoldDB" id="A0AA44F601"/>
<feature type="domain" description="Alpha/beta hydrolase fold-3" evidence="3">
    <location>
        <begin position="79"/>
        <end position="285"/>
    </location>
</feature>
<comment type="similarity">
    <text evidence="1">Belongs to the 'GDXG' lipolytic enzyme family.</text>
</comment>
<protein>
    <submittedName>
        <fullName evidence="4">Alpha/beta hydrolase</fullName>
    </submittedName>
</protein>
<name>A0AA44F601_AGRTU</name>
<evidence type="ECO:0000256" key="1">
    <source>
        <dbReference type="ARBA" id="ARBA00010515"/>
    </source>
</evidence>
<dbReference type="Pfam" id="PF07859">
    <property type="entry name" value="Abhydrolase_3"/>
    <property type="match status" value="1"/>
</dbReference>
<accession>A0AA44F601</accession>
<dbReference type="InterPro" id="IPR002168">
    <property type="entry name" value="Lipase_GDXG_HIS_AS"/>
</dbReference>
<dbReference type="PANTHER" id="PTHR48081">
    <property type="entry name" value="AB HYDROLASE SUPERFAMILY PROTEIN C4A8.06C"/>
    <property type="match status" value="1"/>
</dbReference>
<dbReference type="PANTHER" id="PTHR48081:SF8">
    <property type="entry name" value="ALPHA_BETA HYDROLASE FOLD-3 DOMAIN-CONTAINING PROTEIN-RELATED"/>
    <property type="match status" value="1"/>
</dbReference>
<comment type="caution">
    <text evidence="4">The sequence shown here is derived from an EMBL/GenBank/DDBJ whole genome shotgun (WGS) entry which is preliminary data.</text>
</comment>
<dbReference type="Gene3D" id="3.40.50.1820">
    <property type="entry name" value="alpha/beta hydrolase"/>
    <property type="match status" value="1"/>
</dbReference>
<reference evidence="4" key="1">
    <citation type="journal article" date="2020" name="Science">
        <title>Unexpected conservation and global transmission of agrobacterial virulence plasmids.</title>
        <authorList>
            <person name="Weisberg A.J."/>
            <person name="Davis E.W. 2nd"/>
            <person name="Tabima J."/>
            <person name="Belcher M.S."/>
            <person name="Miller M."/>
            <person name="Kuo C.H."/>
            <person name="Loper J.E."/>
            <person name="Grunwald N.J."/>
            <person name="Putnam M.L."/>
            <person name="Chang J.H."/>
        </authorList>
    </citation>
    <scope>NUCLEOTIDE SEQUENCE</scope>
    <source>
        <strain evidence="4">17-1853-1a</strain>
    </source>
</reference>
<dbReference type="Proteomes" id="UP000702952">
    <property type="component" value="Unassembled WGS sequence"/>
</dbReference>
<dbReference type="RefSeq" id="WP_065694829.1">
    <property type="nucleotide sequence ID" value="NZ_CP123840.1"/>
</dbReference>
<evidence type="ECO:0000313" key="4">
    <source>
        <dbReference type="EMBL" id="NTC29348.1"/>
    </source>
</evidence>
<gene>
    <name evidence="4" type="ORF">G6M46_14460</name>
</gene>
<dbReference type="InterPro" id="IPR013094">
    <property type="entry name" value="AB_hydrolase_3"/>
</dbReference>
<sequence>MPLDEDSAALVRRLRDANIPRQETRSPLQARDAMAAARAAAALQPPMVHKVRDIEMHTETGLIEGRLYRPSAEVELPLLVFFHGGGWMLGDLESHDILCRRLAISGSSNVLAVNYRLAPENRFPAAVDDAIASVDWAFEHAADLRVNPARIMVGGDSAGGNLAAVVTLERRNCRKPRLASQILLYPVTDLSCDSASYRIAEPGLPVLGSSMIWFRDHYLAGPVQAQDWRASPLRAPDFSDLPEAYVLTAGYDPLSDEGQAYAEKLSASGTSVLHRHYAGQIHAFLTMGTDFPTTRDAISDIGAFMRGELPS</sequence>
<dbReference type="InterPro" id="IPR029058">
    <property type="entry name" value="AB_hydrolase_fold"/>
</dbReference>
<dbReference type="FunFam" id="3.40.50.1820:FF:000089">
    <property type="entry name" value="Alpha/beta hydrolase"/>
    <property type="match status" value="1"/>
</dbReference>